<dbReference type="InterPro" id="IPR036908">
    <property type="entry name" value="RlpA-like_sf"/>
</dbReference>
<dbReference type="InterPro" id="IPR026044">
    <property type="entry name" value="MltA"/>
</dbReference>
<gene>
    <name evidence="7" type="ordered locus">Cyast_2461</name>
</gene>
<dbReference type="SUPFAM" id="SSF50685">
    <property type="entry name" value="Barwin-like endoglucanases"/>
    <property type="match status" value="1"/>
</dbReference>
<dbReference type="HOGENOM" id="CLU_037751_1_0_3"/>
<organism evidence="7 8">
    <name type="scientific">Cyanobacterium stanieri (strain ATCC 29140 / PCC 7202)</name>
    <dbReference type="NCBI Taxonomy" id="292563"/>
    <lineage>
        <taxon>Bacteria</taxon>
        <taxon>Bacillati</taxon>
        <taxon>Cyanobacteriota</taxon>
        <taxon>Cyanophyceae</taxon>
        <taxon>Oscillatoriophycideae</taxon>
        <taxon>Chroococcales</taxon>
        <taxon>Geminocystaceae</taxon>
        <taxon>Cyanobacterium</taxon>
    </lineage>
</organism>
<keyword evidence="3" id="KW-0456">Lyase</keyword>
<feature type="domain" description="Lytic transglycosylase MltA" evidence="6">
    <location>
        <begin position="161"/>
        <end position="301"/>
    </location>
</feature>
<dbReference type="Gene3D" id="2.40.40.10">
    <property type="entry name" value="RlpA-like domain"/>
    <property type="match status" value="1"/>
</dbReference>
<dbReference type="InterPro" id="IPR005300">
    <property type="entry name" value="MltA_B"/>
</dbReference>
<dbReference type="PATRIC" id="fig|292563.3.peg.2574"/>
<evidence type="ECO:0000256" key="4">
    <source>
        <dbReference type="ARBA" id="ARBA00023316"/>
    </source>
</evidence>
<protein>
    <recommendedName>
        <fullName evidence="2">peptidoglycan lytic exotransglycosylase</fullName>
        <ecNumber evidence="2">4.2.2.n1</ecNumber>
    </recommendedName>
    <alternativeName>
        <fullName evidence="5">Murein hydrolase A</fullName>
    </alternativeName>
</protein>
<name>K9YPT0_CYASC</name>
<evidence type="ECO:0000256" key="3">
    <source>
        <dbReference type="ARBA" id="ARBA00023239"/>
    </source>
</evidence>
<dbReference type="CDD" id="cd14485">
    <property type="entry name" value="mltA_like_LT_A"/>
    <property type="match status" value="1"/>
</dbReference>
<dbReference type="InterPro" id="IPR010611">
    <property type="entry name" value="3D_dom"/>
</dbReference>
<dbReference type="BioCyc" id="CSTA292563:G1353-2462-MONOMER"/>
<accession>K9YPT0</accession>
<dbReference type="eggNOG" id="COG2821">
    <property type="taxonomic scope" value="Bacteria"/>
</dbReference>
<dbReference type="GO" id="GO:0004553">
    <property type="term" value="F:hydrolase activity, hydrolyzing O-glycosyl compounds"/>
    <property type="evidence" value="ECO:0007669"/>
    <property type="project" value="InterPro"/>
</dbReference>
<keyword evidence="8" id="KW-1185">Reference proteome</keyword>
<dbReference type="GO" id="GO:0019867">
    <property type="term" value="C:outer membrane"/>
    <property type="evidence" value="ECO:0007669"/>
    <property type="project" value="InterPro"/>
</dbReference>
<evidence type="ECO:0000313" key="7">
    <source>
        <dbReference type="EMBL" id="AFZ48405.1"/>
    </source>
</evidence>
<comment type="catalytic activity">
    <reaction evidence="1">
        <text>Exolytic cleavage of the (1-&gt;4)-beta-glycosidic linkage between N-acetylmuramic acid (MurNAc) and N-acetylglucosamine (GlcNAc) residues in peptidoglycan, from either the reducing or the non-reducing ends of the peptidoglycan chains, with concomitant formation of a 1,6-anhydrobond in the MurNAc residue.</text>
        <dbReference type="EC" id="4.2.2.n1"/>
    </reaction>
</comment>
<dbReference type="GO" id="GO:0009254">
    <property type="term" value="P:peptidoglycan turnover"/>
    <property type="evidence" value="ECO:0007669"/>
    <property type="project" value="InterPro"/>
</dbReference>
<dbReference type="AlphaFoldDB" id="K9YPT0"/>
<evidence type="ECO:0000313" key="8">
    <source>
        <dbReference type="Proteomes" id="UP000010483"/>
    </source>
</evidence>
<dbReference type="PIRSF" id="PIRSF019422">
    <property type="entry name" value="MltA"/>
    <property type="match status" value="1"/>
</dbReference>
<dbReference type="GO" id="GO:0009253">
    <property type="term" value="P:peptidoglycan catabolic process"/>
    <property type="evidence" value="ECO:0007669"/>
    <property type="project" value="TreeGrafter"/>
</dbReference>
<dbReference type="GO" id="GO:0008933">
    <property type="term" value="F:peptidoglycan lytic transglycosylase activity"/>
    <property type="evidence" value="ECO:0007669"/>
    <property type="project" value="TreeGrafter"/>
</dbReference>
<evidence type="ECO:0000256" key="5">
    <source>
        <dbReference type="ARBA" id="ARBA00030918"/>
    </source>
</evidence>
<dbReference type="PANTHER" id="PTHR30124">
    <property type="entry name" value="MEMBRANE-BOUND LYTIC MUREIN TRANSGLYCOSYLASE A"/>
    <property type="match status" value="1"/>
</dbReference>
<dbReference type="GO" id="GO:0071555">
    <property type="term" value="P:cell wall organization"/>
    <property type="evidence" value="ECO:0007669"/>
    <property type="project" value="UniProtKB-KW"/>
</dbReference>
<evidence type="ECO:0000256" key="2">
    <source>
        <dbReference type="ARBA" id="ARBA00012587"/>
    </source>
</evidence>
<evidence type="ECO:0000259" key="6">
    <source>
        <dbReference type="SMART" id="SM00925"/>
    </source>
</evidence>
<dbReference type="Pfam" id="PF03562">
    <property type="entry name" value="MltA"/>
    <property type="match status" value="1"/>
</dbReference>
<dbReference type="CDD" id="cd14668">
    <property type="entry name" value="mlta_B"/>
    <property type="match status" value="1"/>
</dbReference>
<sequence>MFLNSKNKNRNQEKKAVYNNNLSKTISNLSKVSLINIGLGLFFAPSLFAQNVPLKPVDSLPMEVLDQQILSRDRQALIRAVDHSLRYLNTESARKAYENYSVPEFSRERVIASLRRFRELLATSHSSAQLQAAIEREFRFYRSVGHDGEGTVHFTGYFQPVYRASRQRTDEFRYPLYRRPSNFNSWTTPHPTRAELEGVDGQGTNSIIQGNELVWLGDRLEAYLVQVQGSAELRLTNGQTMTIGFNGATDHPYVSLGRELINDGKVPAEEMSLPRLMEYLENNPDELSIYLPRNNRFIFFQETGGQPPMGSLNVPVTDERSIATDKSIMPPGALALIHTRIPQLNGDGQMITPVTSRYVLDQDTGSAIRGAGRVDIFFGTGDIPKAQAGLVDWDGDLFYLLLK</sequence>
<dbReference type="Pfam" id="PF06725">
    <property type="entry name" value="3D"/>
    <property type="match status" value="1"/>
</dbReference>
<proteinExistence type="predicted"/>
<dbReference type="SMART" id="SM00925">
    <property type="entry name" value="MltA"/>
    <property type="match status" value="1"/>
</dbReference>
<dbReference type="Proteomes" id="UP000010483">
    <property type="component" value="Chromosome"/>
</dbReference>
<evidence type="ECO:0000256" key="1">
    <source>
        <dbReference type="ARBA" id="ARBA00001420"/>
    </source>
</evidence>
<dbReference type="EC" id="4.2.2.n1" evidence="2"/>
<reference evidence="8" key="1">
    <citation type="journal article" date="2013" name="Proc. Natl. Acad. Sci. U.S.A.">
        <title>Improving the coverage of the cyanobacterial phylum using diversity-driven genome sequencing.</title>
        <authorList>
            <person name="Shih P.M."/>
            <person name="Wu D."/>
            <person name="Latifi A."/>
            <person name="Axen S.D."/>
            <person name="Fewer D.P."/>
            <person name="Talla E."/>
            <person name="Calteau A."/>
            <person name="Cai F."/>
            <person name="Tandeau de Marsac N."/>
            <person name="Rippka R."/>
            <person name="Herdman M."/>
            <person name="Sivonen K."/>
            <person name="Coursin T."/>
            <person name="Laurent T."/>
            <person name="Goodwin L."/>
            <person name="Nolan M."/>
            <person name="Davenport K.W."/>
            <person name="Han C.S."/>
            <person name="Rubin E.M."/>
            <person name="Eisen J.A."/>
            <person name="Woyke T."/>
            <person name="Gugger M."/>
            <person name="Kerfeld C.A."/>
        </authorList>
    </citation>
    <scope>NUCLEOTIDE SEQUENCE [LARGE SCALE GENOMIC DNA]</scope>
    <source>
        <strain evidence="8">ATCC 29140 / PCC 7202</strain>
    </source>
</reference>
<keyword evidence="4" id="KW-0961">Cell wall biogenesis/degradation</keyword>
<dbReference type="KEGG" id="csn:Cyast_2461"/>
<dbReference type="EMBL" id="CP003940">
    <property type="protein sequence ID" value="AFZ48405.1"/>
    <property type="molecule type" value="Genomic_DNA"/>
</dbReference>
<dbReference type="Gene3D" id="2.40.240.50">
    <property type="entry name" value="Barwin-like endoglucanases"/>
    <property type="match status" value="1"/>
</dbReference>
<dbReference type="PANTHER" id="PTHR30124:SF0">
    <property type="entry name" value="MEMBRANE-BOUND LYTIC MUREIN TRANSGLYCOSYLASE A"/>
    <property type="match status" value="1"/>
</dbReference>
<dbReference type="STRING" id="292563.Cyast_2461"/>